<dbReference type="AlphaFoldDB" id="A0A9P1I8G4"/>
<evidence type="ECO:0008006" key="7">
    <source>
        <dbReference type="Google" id="ProtNLM"/>
    </source>
</evidence>
<evidence type="ECO:0000256" key="1">
    <source>
        <dbReference type="ARBA" id="ARBA00007831"/>
    </source>
</evidence>
<dbReference type="InterPro" id="IPR018502">
    <property type="entry name" value="Annexin_repeat"/>
</dbReference>
<dbReference type="GO" id="GO:0005634">
    <property type="term" value="C:nucleus"/>
    <property type="evidence" value="ECO:0007669"/>
    <property type="project" value="TreeGrafter"/>
</dbReference>
<proteinExistence type="inferred from homology"/>
<evidence type="ECO:0000313" key="5">
    <source>
        <dbReference type="EMBL" id="CAI5440314.1"/>
    </source>
</evidence>
<dbReference type="PANTHER" id="PTHR10502:SF233">
    <property type="entry name" value="ANNEXIN B9"/>
    <property type="match status" value="1"/>
</dbReference>
<sequence>MFLLFLIPSILGSPESDAKALNEALNGIPDGFNESTLITVIYEKKYLRRQKMVETFRRVYGEDQYSNLWNKISYAPDDIRMGIIDNSSAFYDAKVLIHAMRGRSYKKKPIIEVMVSRTSKEMKKIKEASLALGTDLCDQMDCELGFGDFKDVMLELCKADRNEDDWYDVDLALKDCDKLYQFGPRRMLDTDEYGINKILFKRNYEQLRVMFRVFSNYVFTYLWKDEYITLEKRSIETMIDEEYSLSTKDALLEYVKAVKNRIGYFVNLIKNGLTDGAGSNGERQVIRTIFGRTGIDLPEIVKEFGGKDKLVESIRKSVDLYWFTKQALIAILNANCEEC</sequence>
<evidence type="ECO:0000256" key="2">
    <source>
        <dbReference type="ARBA" id="ARBA00022737"/>
    </source>
</evidence>
<accession>A0A9P1I8G4</accession>
<dbReference type="InterPro" id="IPR037104">
    <property type="entry name" value="Annexin_sf"/>
</dbReference>
<feature type="chain" id="PRO_5040111532" description="Annexin" evidence="4">
    <location>
        <begin position="19"/>
        <end position="339"/>
    </location>
</feature>
<dbReference type="GO" id="GO:0005737">
    <property type="term" value="C:cytoplasm"/>
    <property type="evidence" value="ECO:0007669"/>
    <property type="project" value="TreeGrafter"/>
</dbReference>
<dbReference type="GO" id="GO:0012506">
    <property type="term" value="C:vesicle membrane"/>
    <property type="evidence" value="ECO:0007669"/>
    <property type="project" value="TreeGrafter"/>
</dbReference>
<dbReference type="GO" id="GO:0005544">
    <property type="term" value="F:calcium-dependent phospholipid binding"/>
    <property type="evidence" value="ECO:0007669"/>
    <property type="project" value="InterPro"/>
</dbReference>
<reference evidence="5" key="1">
    <citation type="submission" date="2022-11" db="EMBL/GenBank/DDBJ databases">
        <authorList>
            <person name="Kikuchi T."/>
        </authorList>
    </citation>
    <scope>NUCLEOTIDE SEQUENCE</scope>
    <source>
        <strain evidence="5">PS1010</strain>
    </source>
</reference>
<keyword evidence="2" id="KW-0677">Repeat</keyword>
<keyword evidence="4" id="KW-0732">Signal</keyword>
<dbReference type="Pfam" id="PF00191">
    <property type="entry name" value="Annexin"/>
    <property type="match status" value="1"/>
</dbReference>
<comment type="similarity">
    <text evidence="1">Belongs to the annexin family.</text>
</comment>
<dbReference type="GO" id="GO:0001786">
    <property type="term" value="F:phosphatidylserine binding"/>
    <property type="evidence" value="ECO:0007669"/>
    <property type="project" value="TreeGrafter"/>
</dbReference>
<dbReference type="OrthoDB" id="37886at2759"/>
<comment type="caution">
    <text evidence="5">The sequence shown here is derived from an EMBL/GenBank/DDBJ whole genome shotgun (WGS) entry which is preliminary data.</text>
</comment>
<dbReference type="GO" id="GO:0005509">
    <property type="term" value="F:calcium ion binding"/>
    <property type="evidence" value="ECO:0007669"/>
    <property type="project" value="InterPro"/>
</dbReference>
<evidence type="ECO:0000256" key="3">
    <source>
        <dbReference type="ARBA" id="ARBA00023216"/>
    </source>
</evidence>
<dbReference type="PANTHER" id="PTHR10502">
    <property type="entry name" value="ANNEXIN"/>
    <property type="match status" value="1"/>
</dbReference>
<dbReference type="GO" id="GO:0005886">
    <property type="term" value="C:plasma membrane"/>
    <property type="evidence" value="ECO:0007669"/>
    <property type="project" value="TreeGrafter"/>
</dbReference>
<evidence type="ECO:0000256" key="4">
    <source>
        <dbReference type="SAM" id="SignalP"/>
    </source>
</evidence>
<protein>
    <recommendedName>
        <fullName evidence="7">Annexin</fullName>
    </recommendedName>
</protein>
<dbReference type="Proteomes" id="UP001152747">
    <property type="component" value="Unassembled WGS sequence"/>
</dbReference>
<dbReference type="GO" id="GO:0032509">
    <property type="term" value="P:endosome transport via multivesicular body sorting pathway"/>
    <property type="evidence" value="ECO:0007669"/>
    <property type="project" value="TreeGrafter"/>
</dbReference>
<feature type="signal peptide" evidence="4">
    <location>
        <begin position="1"/>
        <end position="18"/>
    </location>
</feature>
<dbReference type="EMBL" id="CANHGI010000001">
    <property type="protein sequence ID" value="CAI5440314.1"/>
    <property type="molecule type" value="Genomic_DNA"/>
</dbReference>
<evidence type="ECO:0000313" key="6">
    <source>
        <dbReference type="Proteomes" id="UP001152747"/>
    </source>
</evidence>
<keyword evidence="3" id="KW-0041">Annexin</keyword>
<name>A0A9P1I8G4_9PELO</name>
<dbReference type="SUPFAM" id="SSF47874">
    <property type="entry name" value="Annexin"/>
    <property type="match status" value="1"/>
</dbReference>
<organism evidence="5 6">
    <name type="scientific">Caenorhabditis angaria</name>
    <dbReference type="NCBI Taxonomy" id="860376"/>
    <lineage>
        <taxon>Eukaryota</taxon>
        <taxon>Metazoa</taxon>
        <taxon>Ecdysozoa</taxon>
        <taxon>Nematoda</taxon>
        <taxon>Chromadorea</taxon>
        <taxon>Rhabditida</taxon>
        <taxon>Rhabditina</taxon>
        <taxon>Rhabditomorpha</taxon>
        <taxon>Rhabditoidea</taxon>
        <taxon>Rhabditidae</taxon>
        <taxon>Peloderinae</taxon>
        <taxon>Caenorhabditis</taxon>
    </lineage>
</organism>
<gene>
    <name evidence="5" type="ORF">CAMP_LOCUS2951</name>
</gene>
<keyword evidence="6" id="KW-1185">Reference proteome</keyword>
<dbReference type="Gene3D" id="1.10.220.10">
    <property type="entry name" value="Annexin"/>
    <property type="match status" value="3"/>
</dbReference>